<dbReference type="AlphaFoldDB" id="A0A0A8YAX2"/>
<feature type="region of interest" description="Disordered" evidence="1">
    <location>
        <begin position="1"/>
        <end position="58"/>
    </location>
</feature>
<sequence length="58" mass="6288">MAAARVWRRAGVGHGVPRRAQRGVGCSSRRWPAGSASQRRRSGRRAQEVVQVPAPLLA</sequence>
<accession>A0A0A8YAX2</accession>
<name>A0A0A8YAX2_ARUDO</name>
<dbReference type="EMBL" id="GBRH01274806">
    <property type="protein sequence ID" value="JAD23089.1"/>
    <property type="molecule type" value="Transcribed_RNA"/>
</dbReference>
<protein>
    <submittedName>
        <fullName evidence="2">Uncharacterized protein</fullName>
    </submittedName>
</protein>
<reference evidence="2" key="2">
    <citation type="journal article" date="2015" name="Data Brief">
        <title>Shoot transcriptome of the giant reed, Arundo donax.</title>
        <authorList>
            <person name="Barrero R.A."/>
            <person name="Guerrero F.D."/>
            <person name="Moolhuijzen P."/>
            <person name="Goolsby J.A."/>
            <person name="Tidwell J."/>
            <person name="Bellgard S.E."/>
            <person name="Bellgard M.I."/>
        </authorList>
    </citation>
    <scope>NUCLEOTIDE SEQUENCE</scope>
    <source>
        <tissue evidence="2">Shoot tissue taken approximately 20 cm above the soil surface</tissue>
    </source>
</reference>
<evidence type="ECO:0000256" key="1">
    <source>
        <dbReference type="SAM" id="MobiDB-lite"/>
    </source>
</evidence>
<proteinExistence type="predicted"/>
<evidence type="ECO:0000313" key="2">
    <source>
        <dbReference type="EMBL" id="JAD23089.1"/>
    </source>
</evidence>
<reference evidence="2" key="1">
    <citation type="submission" date="2014-09" db="EMBL/GenBank/DDBJ databases">
        <authorList>
            <person name="Magalhaes I.L.F."/>
            <person name="Oliveira U."/>
            <person name="Santos F.R."/>
            <person name="Vidigal T.H.D.A."/>
            <person name="Brescovit A.D."/>
            <person name="Santos A.J."/>
        </authorList>
    </citation>
    <scope>NUCLEOTIDE SEQUENCE</scope>
    <source>
        <tissue evidence="2">Shoot tissue taken approximately 20 cm above the soil surface</tissue>
    </source>
</reference>
<organism evidence="2">
    <name type="scientific">Arundo donax</name>
    <name type="common">Giant reed</name>
    <name type="synonym">Donax arundinaceus</name>
    <dbReference type="NCBI Taxonomy" id="35708"/>
    <lineage>
        <taxon>Eukaryota</taxon>
        <taxon>Viridiplantae</taxon>
        <taxon>Streptophyta</taxon>
        <taxon>Embryophyta</taxon>
        <taxon>Tracheophyta</taxon>
        <taxon>Spermatophyta</taxon>
        <taxon>Magnoliopsida</taxon>
        <taxon>Liliopsida</taxon>
        <taxon>Poales</taxon>
        <taxon>Poaceae</taxon>
        <taxon>PACMAD clade</taxon>
        <taxon>Arundinoideae</taxon>
        <taxon>Arundineae</taxon>
        <taxon>Arundo</taxon>
    </lineage>
</organism>